<reference evidence="1 2" key="1">
    <citation type="submission" date="2016-11" db="EMBL/GenBank/DDBJ databases">
        <authorList>
            <person name="Jaros S."/>
            <person name="Januszkiewicz K."/>
            <person name="Wedrychowicz H."/>
        </authorList>
    </citation>
    <scope>NUCLEOTIDE SEQUENCE [LARGE SCALE GENOMIC DNA]</scope>
    <source>
        <strain evidence="1 2">DSM 21986</strain>
    </source>
</reference>
<accession>A0A1M5CPN3</accession>
<evidence type="ECO:0000313" key="1">
    <source>
        <dbReference type="EMBL" id="SHF56362.1"/>
    </source>
</evidence>
<dbReference type="AlphaFoldDB" id="A0A1M5CPN3"/>
<dbReference type="Pfam" id="PF14305">
    <property type="entry name" value="ATPgrasp_TupA"/>
    <property type="match status" value="1"/>
</dbReference>
<protein>
    <submittedName>
        <fullName evidence="1">TupA-like ATPgrasp</fullName>
    </submittedName>
</protein>
<evidence type="ECO:0000313" key="2">
    <source>
        <dbReference type="Proteomes" id="UP000184041"/>
    </source>
</evidence>
<name>A0A1M5CPN3_9BACT</name>
<dbReference type="EMBL" id="FQUS01000010">
    <property type="protein sequence ID" value="SHF56362.1"/>
    <property type="molecule type" value="Genomic_DNA"/>
</dbReference>
<gene>
    <name evidence="1" type="ORF">SAMN05443144_11039</name>
</gene>
<proteinExistence type="predicted"/>
<organism evidence="1 2">
    <name type="scientific">Fodinibius roseus</name>
    <dbReference type="NCBI Taxonomy" id="1194090"/>
    <lineage>
        <taxon>Bacteria</taxon>
        <taxon>Pseudomonadati</taxon>
        <taxon>Balneolota</taxon>
        <taxon>Balneolia</taxon>
        <taxon>Balneolales</taxon>
        <taxon>Balneolaceae</taxon>
        <taxon>Fodinibius</taxon>
    </lineage>
</organism>
<dbReference type="STRING" id="1194090.SAMN05443144_11039"/>
<keyword evidence="2" id="KW-1185">Reference proteome</keyword>
<dbReference type="Proteomes" id="UP000184041">
    <property type="component" value="Unassembled WGS sequence"/>
</dbReference>
<sequence length="291" mass="34386">MKKLLHPLLTKFFWGVARHFLSDKGYAKVRYWLELDEWPDIEQPRKFTEKIQFIKLYERTGLRKRVADRTKVRSFVAEKVGKEHLIPLMDTFDTLTEAVWKSLPSRFVLKANHGCGMIRIVSDKEQESFDEIRQQTESWQQTNYFTIGREWVYNNLPRTLLAETLLLDADNNIPKDYKFFCFDGRVKLIQVDYDRFGTQKRNLFDRDFNQIDGRLLYPPYTGTTPEPGCLSEAIEVAEKLSADFNFIRVDLYLPRNTVYFGEMTNYPGNGFVPFEPEALEYQIGSWLDLNR</sequence>
<dbReference type="OrthoDB" id="9791827at2"/>
<dbReference type="RefSeq" id="WP_073063588.1">
    <property type="nucleotide sequence ID" value="NZ_FQUS01000010.1"/>
</dbReference>
<dbReference type="InterPro" id="IPR029465">
    <property type="entry name" value="ATPgrasp_TupA"/>
</dbReference>